<dbReference type="Proteomes" id="UP001501468">
    <property type="component" value="Unassembled WGS sequence"/>
</dbReference>
<name>A0ABP7EPM0_9MICO</name>
<proteinExistence type="predicted"/>
<keyword evidence="2" id="KW-1185">Reference proteome</keyword>
<evidence type="ECO:0000313" key="1">
    <source>
        <dbReference type="EMBL" id="GAA3721415.1"/>
    </source>
</evidence>
<accession>A0ABP7EPM0</accession>
<protein>
    <submittedName>
        <fullName evidence="1">Uncharacterized protein</fullName>
    </submittedName>
</protein>
<reference evidence="2" key="1">
    <citation type="journal article" date="2019" name="Int. J. Syst. Evol. Microbiol.">
        <title>The Global Catalogue of Microorganisms (GCM) 10K type strain sequencing project: providing services to taxonomists for standard genome sequencing and annotation.</title>
        <authorList>
            <consortium name="The Broad Institute Genomics Platform"/>
            <consortium name="The Broad Institute Genome Sequencing Center for Infectious Disease"/>
            <person name="Wu L."/>
            <person name="Ma J."/>
        </authorList>
    </citation>
    <scope>NUCLEOTIDE SEQUENCE [LARGE SCALE GENOMIC DNA]</scope>
    <source>
        <strain evidence="2">JCM 17125</strain>
    </source>
</reference>
<evidence type="ECO:0000313" key="2">
    <source>
        <dbReference type="Proteomes" id="UP001501468"/>
    </source>
</evidence>
<dbReference type="RefSeq" id="WP_344951676.1">
    <property type="nucleotide sequence ID" value="NZ_BAABDC010000013.1"/>
</dbReference>
<comment type="caution">
    <text evidence="1">The sequence shown here is derived from an EMBL/GenBank/DDBJ whole genome shotgun (WGS) entry which is preliminary data.</text>
</comment>
<dbReference type="EMBL" id="BAABDC010000013">
    <property type="protein sequence ID" value="GAA3721415.1"/>
    <property type="molecule type" value="Genomic_DNA"/>
</dbReference>
<organism evidence="1 2">
    <name type="scientific">Terrabacter ginsenosidimutans</name>
    <dbReference type="NCBI Taxonomy" id="490575"/>
    <lineage>
        <taxon>Bacteria</taxon>
        <taxon>Bacillati</taxon>
        <taxon>Actinomycetota</taxon>
        <taxon>Actinomycetes</taxon>
        <taxon>Micrococcales</taxon>
        <taxon>Intrasporangiaceae</taxon>
        <taxon>Terrabacter</taxon>
    </lineage>
</organism>
<gene>
    <name evidence="1" type="ORF">GCM10022399_42220</name>
</gene>
<sequence>MMVDRPGRLLSQAGASFAVLPVPDLESFAARRADPALVDIELLTPDRLVRYLGRRVGLKSLDELAGAYMDAASVDHPEVAVPSVQDREAGLLVSFLESTPFSVTVEIQVNPELEGEILDPDGLSFDVTRAALVTAAIELREWLGPDATERDLQ</sequence>